<comment type="similarity">
    <text evidence="1 2">Belongs to the arylamine N-acetyltransferase family.</text>
</comment>
<name>A0A838B414_9HYPH</name>
<dbReference type="Proteomes" id="UP000558284">
    <property type="component" value="Unassembled WGS sequence"/>
</dbReference>
<evidence type="ECO:0000256" key="1">
    <source>
        <dbReference type="ARBA" id="ARBA00006547"/>
    </source>
</evidence>
<gene>
    <name evidence="3" type="ORF">H0241_10055</name>
</gene>
<dbReference type="EMBL" id="JACDTY010000003">
    <property type="protein sequence ID" value="MBA1140599.1"/>
    <property type="molecule type" value="Genomic_DNA"/>
</dbReference>
<accession>A0A838B414</accession>
<dbReference type="GO" id="GO:0016407">
    <property type="term" value="F:acetyltransferase activity"/>
    <property type="evidence" value="ECO:0007669"/>
    <property type="project" value="InterPro"/>
</dbReference>
<dbReference type="PRINTS" id="PR01543">
    <property type="entry name" value="ANATRNSFRASE"/>
</dbReference>
<dbReference type="Pfam" id="PF00797">
    <property type="entry name" value="Acetyltransf_2"/>
    <property type="match status" value="1"/>
</dbReference>
<reference evidence="3 4" key="1">
    <citation type="submission" date="2020-07" db="EMBL/GenBank/DDBJ databases">
        <title>Definition of the novel symbiovar canariense within Mesorhizobium novociceri, a new species of genus Mesorhizobium nodulating Cicer canariense in the Caldera de Taburiente National Park (La Palma, Canary Islands).</title>
        <authorList>
            <person name="Leon-Barrios M."/>
            <person name="Perez-Yepez J."/>
            <person name="Flores-Felix J.D."/>
            <person name="Ramirez-Baena M.H."/>
            <person name="Pulido-Suarez L."/>
            <person name="Igual J.M."/>
            <person name="Velazquez E."/>
            <person name="Peix A."/>
        </authorList>
    </citation>
    <scope>NUCLEOTIDE SEQUENCE [LARGE SCALE GENOMIC DNA]</scope>
    <source>
        <strain evidence="3 4">CCANP35</strain>
    </source>
</reference>
<evidence type="ECO:0000313" key="3">
    <source>
        <dbReference type="EMBL" id="MBA1140599.1"/>
    </source>
</evidence>
<keyword evidence="3" id="KW-0808">Transferase</keyword>
<dbReference type="SUPFAM" id="SSF54001">
    <property type="entry name" value="Cysteine proteinases"/>
    <property type="match status" value="1"/>
</dbReference>
<dbReference type="PANTHER" id="PTHR11786">
    <property type="entry name" value="N-HYDROXYARYLAMINE O-ACETYLTRANSFERASE"/>
    <property type="match status" value="1"/>
</dbReference>
<evidence type="ECO:0000313" key="4">
    <source>
        <dbReference type="Proteomes" id="UP000558284"/>
    </source>
</evidence>
<proteinExistence type="inferred from homology"/>
<dbReference type="PANTHER" id="PTHR11786:SF0">
    <property type="entry name" value="ARYLAMINE N-ACETYLTRANSFERASE 4-RELATED"/>
    <property type="match status" value="1"/>
</dbReference>
<dbReference type="Gene3D" id="2.40.128.150">
    <property type="entry name" value="Cysteine proteinases"/>
    <property type="match status" value="1"/>
</dbReference>
<protein>
    <submittedName>
        <fullName evidence="3">Arylamine N-acetyltransferase</fullName>
    </submittedName>
</protein>
<comment type="caution">
    <text evidence="3">The sequence shown here is derived from an EMBL/GenBank/DDBJ whole genome shotgun (WGS) entry which is preliminary data.</text>
</comment>
<organism evidence="3 4">
    <name type="scientific">Mesorhizobium neociceri</name>
    <dbReference type="NCBI Taxonomy" id="1307853"/>
    <lineage>
        <taxon>Bacteria</taxon>
        <taxon>Pseudomonadati</taxon>
        <taxon>Pseudomonadota</taxon>
        <taxon>Alphaproteobacteria</taxon>
        <taxon>Hyphomicrobiales</taxon>
        <taxon>Phyllobacteriaceae</taxon>
        <taxon>Mesorhizobium</taxon>
    </lineage>
</organism>
<sequence>MSDLDLAAYFDRIGYDGPAAPTLDVLKSIHRLHPQTIPFENLDPFLLRPVELDLPNLQRKMVGGRRGGYCFEHNLLFIEVLRALGFAVSGLGARVLWNQPEGAVTARSHMLLRVELDGQTWLADVGFGGLTQTGPLLLRPDIEQHTPHETFRILVTGGFYHLQVNTGTWWTLYRFDLSEQFAVDYSISNYFLSTNPTSLFRTKLIAARALSAGRIALLDRRLTRHHGDGTKESRELANPEQLVKVLEEEFEIQLPEPERFLDLVQEKLFQSVQ</sequence>
<dbReference type="InterPro" id="IPR001447">
    <property type="entry name" value="Arylamine_N-AcTrfase"/>
</dbReference>
<evidence type="ECO:0000256" key="2">
    <source>
        <dbReference type="RuleBase" id="RU003452"/>
    </source>
</evidence>
<dbReference type="InterPro" id="IPR038765">
    <property type="entry name" value="Papain-like_cys_pep_sf"/>
</dbReference>
<dbReference type="Gene3D" id="3.30.2140.10">
    <property type="entry name" value="Arylamine N-acetyltransferase"/>
    <property type="match status" value="1"/>
</dbReference>
<dbReference type="RefSeq" id="WP_181057247.1">
    <property type="nucleotide sequence ID" value="NZ_JACDTY010000003.1"/>
</dbReference>
<keyword evidence="4" id="KW-1185">Reference proteome</keyword>
<dbReference type="AlphaFoldDB" id="A0A838B414"/>